<dbReference type="PANTHER" id="PTHR21666:SF263">
    <property type="entry name" value="MUREIN HYDROLASE ACTIVATOR NLPD"/>
    <property type="match status" value="1"/>
</dbReference>
<dbReference type="Proteomes" id="UP001253545">
    <property type="component" value="Unassembled WGS sequence"/>
</dbReference>
<dbReference type="Gene3D" id="2.70.70.10">
    <property type="entry name" value="Glucose Permease (Domain IIA)"/>
    <property type="match status" value="1"/>
</dbReference>
<dbReference type="RefSeq" id="WP_311366809.1">
    <property type="nucleotide sequence ID" value="NZ_JAVRHX010000001.1"/>
</dbReference>
<dbReference type="InterPro" id="IPR011055">
    <property type="entry name" value="Dup_hybrid_motif"/>
</dbReference>
<evidence type="ECO:0000256" key="1">
    <source>
        <dbReference type="ARBA" id="ARBA00038420"/>
    </source>
</evidence>
<dbReference type="PROSITE" id="PS51782">
    <property type="entry name" value="LYSM"/>
    <property type="match status" value="1"/>
</dbReference>
<feature type="chain" id="PRO_5045489297" evidence="2">
    <location>
        <begin position="26"/>
        <end position="277"/>
    </location>
</feature>
<dbReference type="CDD" id="cd00118">
    <property type="entry name" value="LysM"/>
    <property type="match status" value="1"/>
</dbReference>
<dbReference type="PANTHER" id="PTHR21666">
    <property type="entry name" value="PEPTIDASE-RELATED"/>
    <property type="match status" value="1"/>
</dbReference>
<comment type="similarity">
    <text evidence="1">Belongs to the E.coli NlpD/Haemophilus LppB family.</text>
</comment>
<feature type="domain" description="LysM" evidence="3">
    <location>
        <begin position="47"/>
        <end position="91"/>
    </location>
</feature>
<dbReference type="Pfam" id="PF01476">
    <property type="entry name" value="LysM"/>
    <property type="match status" value="1"/>
</dbReference>
<feature type="signal peptide" evidence="2">
    <location>
        <begin position="1"/>
        <end position="25"/>
    </location>
</feature>
<dbReference type="SMART" id="SM00257">
    <property type="entry name" value="LysM"/>
    <property type="match status" value="1"/>
</dbReference>
<evidence type="ECO:0000313" key="5">
    <source>
        <dbReference type="Proteomes" id="UP001253545"/>
    </source>
</evidence>
<keyword evidence="2" id="KW-0732">Signal</keyword>
<dbReference type="EMBL" id="JAVRHX010000001">
    <property type="protein sequence ID" value="MDT0593287.1"/>
    <property type="molecule type" value="Genomic_DNA"/>
</dbReference>
<evidence type="ECO:0000313" key="4">
    <source>
        <dbReference type="EMBL" id="MDT0593287.1"/>
    </source>
</evidence>
<proteinExistence type="inferred from homology"/>
<keyword evidence="5" id="KW-1185">Reference proteome</keyword>
<dbReference type="InterPro" id="IPR036779">
    <property type="entry name" value="LysM_dom_sf"/>
</dbReference>
<name>A0ABU2ZPA7_9ALTE</name>
<dbReference type="CDD" id="cd12797">
    <property type="entry name" value="M23_peptidase"/>
    <property type="match status" value="1"/>
</dbReference>
<dbReference type="InterPro" id="IPR018392">
    <property type="entry name" value="LysM"/>
</dbReference>
<dbReference type="Pfam" id="PF01551">
    <property type="entry name" value="Peptidase_M23"/>
    <property type="match status" value="1"/>
</dbReference>
<dbReference type="Gene3D" id="3.10.350.10">
    <property type="entry name" value="LysM domain"/>
    <property type="match status" value="1"/>
</dbReference>
<dbReference type="PROSITE" id="PS51257">
    <property type="entry name" value="PROKAR_LIPOPROTEIN"/>
    <property type="match status" value="1"/>
</dbReference>
<sequence length="277" mass="30691">MEIKSLLLFVSTLLLLAACSSQHNPAPVISLSTKVATPQNLTVIEGNEYIVQKGDTLFAIAFYSGNDYQYLSKINNIPAPYIITKGQLIRLKADVNNQDINKNIAPEQGERKLSKIQVDHTKQQAYGVNKKEIHRKNQDKKQIASNNTDIKAKAIKDWIWPAIGTHTIATVGDDGSKRGLDIKGRLGTEIKASAKGKVVYAGNALKGYGNLIIIKHNDEYLSAYAHNEAILVREQMYVKQGQKIATMGSSGASDVMLHFEIRKKGKSVDPFRYLPKQ</sequence>
<protein>
    <submittedName>
        <fullName evidence="4">Peptidoglycan DD-metalloendopeptidase family protein</fullName>
    </submittedName>
</protein>
<evidence type="ECO:0000256" key="2">
    <source>
        <dbReference type="SAM" id="SignalP"/>
    </source>
</evidence>
<dbReference type="SUPFAM" id="SSF51261">
    <property type="entry name" value="Duplicated hybrid motif"/>
    <property type="match status" value="1"/>
</dbReference>
<comment type="caution">
    <text evidence="4">The sequence shown here is derived from an EMBL/GenBank/DDBJ whole genome shotgun (WGS) entry which is preliminary data.</text>
</comment>
<dbReference type="InterPro" id="IPR050570">
    <property type="entry name" value="Cell_wall_metabolism_enzyme"/>
</dbReference>
<gene>
    <name evidence="4" type="ORF">RM552_00345</name>
</gene>
<dbReference type="InterPro" id="IPR016047">
    <property type="entry name" value="M23ase_b-sheet_dom"/>
</dbReference>
<organism evidence="4 5">
    <name type="scientific">Glaciecola petra</name>
    <dbReference type="NCBI Taxonomy" id="3075602"/>
    <lineage>
        <taxon>Bacteria</taxon>
        <taxon>Pseudomonadati</taxon>
        <taxon>Pseudomonadota</taxon>
        <taxon>Gammaproteobacteria</taxon>
        <taxon>Alteromonadales</taxon>
        <taxon>Alteromonadaceae</taxon>
        <taxon>Glaciecola</taxon>
    </lineage>
</organism>
<evidence type="ECO:0000259" key="3">
    <source>
        <dbReference type="PROSITE" id="PS51782"/>
    </source>
</evidence>
<accession>A0ABU2ZPA7</accession>
<reference evidence="4 5" key="1">
    <citation type="submission" date="2023-09" db="EMBL/GenBank/DDBJ databases">
        <authorList>
            <person name="Rey-Velasco X."/>
        </authorList>
    </citation>
    <scope>NUCLEOTIDE SEQUENCE [LARGE SCALE GENOMIC DNA]</scope>
    <source>
        <strain evidence="4 5">P117</strain>
    </source>
</reference>